<keyword evidence="2" id="KW-1185">Reference proteome</keyword>
<sequence length="101" mass="10819">MPEQAAEAIAGGDPPSWGVVERFVAEKALNVIWDGVKVLVVPWDLANLIRTMRIFAVLVCPDPGAHQQVARLCLVPLATDVLTDTAEARLHQGLGQVLDPG</sequence>
<dbReference type="EMBL" id="JBHSBH010000015">
    <property type="protein sequence ID" value="MFC3999363.1"/>
    <property type="molecule type" value="Genomic_DNA"/>
</dbReference>
<comment type="caution">
    <text evidence="1">The sequence shown here is derived from an EMBL/GenBank/DDBJ whole genome shotgun (WGS) entry which is preliminary data.</text>
</comment>
<accession>A0ABV8FXZ8</accession>
<dbReference type="RefSeq" id="WP_378537755.1">
    <property type="nucleotide sequence ID" value="NZ_JBHSBH010000015.1"/>
</dbReference>
<organism evidence="1 2">
    <name type="scientific">Nocardiopsis sediminis</name>
    <dbReference type="NCBI Taxonomy" id="1778267"/>
    <lineage>
        <taxon>Bacteria</taxon>
        <taxon>Bacillati</taxon>
        <taxon>Actinomycetota</taxon>
        <taxon>Actinomycetes</taxon>
        <taxon>Streptosporangiales</taxon>
        <taxon>Nocardiopsidaceae</taxon>
        <taxon>Nocardiopsis</taxon>
    </lineage>
</organism>
<name>A0ABV8FXZ8_9ACTN</name>
<gene>
    <name evidence="1" type="ORF">ACFOVU_25860</name>
</gene>
<proteinExistence type="predicted"/>
<evidence type="ECO:0000313" key="1">
    <source>
        <dbReference type="EMBL" id="MFC3999363.1"/>
    </source>
</evidence>
<protein>
    <submittedName>
        <fullName evidence="1">Uncharacterized protein</fullName>
    </submittedName>
</protein>
<dbReference type="Proteomes" id="UP001595847">
    <property type="component" value="Unassembled WGS sequence"/>
</dbReference>
<reference evidence="2" key="1">
    <citation type="journal article" date="2019" name="Int. J. Syst. Evol. Microbiol.">
        <title>The Global Catalogue of Microorganisms (GCM) 10K type strain sequencing project: providing services to taxonomists for standard genome sequencing and annotation.</title>
        <authorList>
            <consortium name="The Broad Institute Genomics Platform"/>
            <consortium name="The Broad Institute Genome Sequencing Center for Infectious Disease"/>
            <person name="Wu L."/>
            <person name="Ma J."/>
        </authorList>
    </citation>
    <scope>NUCLEOTIDE SEQUENCE [LARGE SCALE GENOMIC DNA]</scope>
    <source>
        <strain evidence="2">TBRC 1826</strain>
    </source>
</reference>
<evidence type="ECO:0000313" key="2">
    <source>
        <dbReference type="Proteomes" id="UP001595847"/>
    </source>
</evidence>